<feature type="compositionally biased region" description="Polar residues" evidence="1">
    <location>
        <begin position="30"/>
        <end position="46"/>
    </location>
</feature>
<feature type="region of interest" description="Disordered" evidence="1">
    <location>
        <begin position="1"/>
        <end position="473"/>
    </location>
</feature>
<feature type="compositionally biased region" description="Polar residues" evidence="1">
    <location>
        <begin position="992"/>
        <end position="1004"/>
    </location>
</feature>
<feature type="compositionally biased region" description="Polar residues" evidence="1">
    <location>
        <begin position="952"/>
        <end position="961"/>
    </location>
</feature>
<gene>
    <name evidence="2" type="ORF">U0070_019385</name>
</gene>
<dbReference type="PANTHER" id="PTHR17271:SF10">
    <property type="entry name" value="TRIO AND F-ACTIN-BINDING PROTEIN"/>
    <property type="match status" value="1"/>
</dbReference>
<organism evidence="2 3">
    <name type="scientific">Myodes glareolus</name>
    <name type="common">Bank vole</name>
    <name type="synonym">Clethrionomys glareolus</name>
    <dbReference type="NCBI Taxonomy" id="447135"/>
    <lineage>
        <taxon>Eukaryota</taxon>
        <taxon>Metazoa</taxon>
        <taxon>Chordata</taxon>
        <taxon>Craniata</taxon>
        <taxon>Vertebrata</taxon>
        <taxon>Euteleostomi</taxon>
        <taxon>Mammalia</taxon>
        <taxon>Eutheria</taxon>
        <taxon>Euarchontoglires</taxon>
        <taxon>Glires</taxon>
        <taxon>Rodentia</taxon>
        <taxon>Myomorpha</taxon>
        <taxon>Muroidea</taxon>
        <taxon>Cricetidae</taxon>
        <taxon>Arvicolinae</taxon>
        <taxon>Myodes</taxon>
    </lineage>
</organism>
<feature type="region of interest" description="Disordered" evidence="1">
    <location>
        <begin position="1516"/>
        <end position="1612"/>
    </location>
</feature>
<reference evidence="2 3" key="1">
    <citation type="journal article" date="2023" name="bioRxiv">
        <title>Conserved and derived expression patterns and positive selection on dental genes reveal complex evolutionary context of ever-growing rodent molars.</title>
        <authorList>
            <person name="Calamari Z.T."/>
            <person name="Song A."/>
            <person name="Cohen E."/>
            <person name="Akter M."/>
            <person name="Roy R.D."/>
            <person name="Hallikas O."/>
            <person name="Christensen M.M."/>
            <person name="Li P."/>
            <person name="Marangoni P."/>
            <person name="Jernvall J."/>
            <person name="Klein O.D."/>
        </authorList>
    </citation>
    <scope>NUCLEOTIDE SEQUENCE [LARGE SCALE GENOMIC DNA]</scope>
    <source>
        <strain evidence="2">V071</strain>
    </source>
</reference>
<feature type="compositionally biased region" description="Basic and acidic residues" evidence="1">
    <location>
        <begin position="175"/>
        <end position="186"/>
    </location>
</feature>
<feature type="region of interest" description="Disordered" evidence="1">
    <location>
        <begin position="679"/>
        <end position="1130"/>
    </location>
</feature>
<feature type="compositionally biased region" description="Low complexity" evidence="1">
    <location>
        <begin position="131"/>
        <end position="150"/>
    </location>
</feature>
<feature type="compositionally biased region" description="Pro residues" evidence="1">
    <location>
        <begin position="708"/>
        <end position="717"/>
    </location>
</feature>
<sequence>MEQDSRALLPTQGAARATATIPVTGLQGPQGDSHQACSQEPDSPSSAEAPYCDLPCCPPAPQDPLGTTTCAGHSVEGLDLRQGPQRGWSPTAGLPAEGPAPAPRNRHQDPEALPYLEGLACSSCDKEGANSDISSSKDSSTPHETSNSSSVDWDTVERPGVVSNAYRLNVMIPRRPQEGLRADSARRVTKSPARGDAEGQRKEDSGSGGQSAGQHWAKLREESGYFSLERRRAGQAQASSGTPLSGPRTTTQAASAQRDVFQDASAPETSQAPSLSRNTQRDTPRSLVKQQNSPRTSSPSRVSQRDIHRTMSTQKSSTPLSSPFRATSESLKTSTPQDGPHIASSPCAQASSVNRTTQWDNPRTPCVQRDNPRTSSPNRTTQRDNPRTPCAQRDNPRTSSPNRTTQRDNPRTLCAQRDNSRTSSPNRTTQRDNPRTSSPNRTTQRDNPRTLSGQPQDFLHTTEHPQDPSYPRRQDHSLLQWEHLRSACTQKDNPGPSSPRRATQGNSSRNPSPHRTNKDIPWASFPLRPTQSGGPRTSSPPRTKQNQVPWASISLRPTQVDRSQTSAPTKLAHHDPPQHSSPSLATSSHNPGHPSASRTSSPLHPARGAPQTSSEPFQPPCAVCIGHRDAPRASSPPRYFQYDPFPFFPDPHSSESELPHHEPPYMPPAVCIGHRDAPWATSPPRHAQFDPFPFLPDTSDAENESPQHDPPQFPPPVCIGYRDAPRASSPPRQFPEPSFFQDLPRASTESLVPSTDSLHEPPHIPTPVCIGHRDAPSFSSPPRQAPEPSLFFQDPPGTSMESLAPSIDSLHGSPLLPPQVCIGYRDAPRASSPPRHPPSDLGLLAPSPPPGSSGSRGSAPPGETRHNLEREEYTMLADLPPPRKLAQRGPEPQAQGSNEGRTRSPGRAEVERLFGQERRKSEAPGAFQARDEGRLQRPGQGQSQLRRQSSPTPSRQVTKPSAKQAEPARRSRTEPPHPKSPEKRPEVDQRLQRSSAPARTSAQSPERKAQTERHLESGCTGLRQPLGGWQSQEELSRPQSPNRHPEKSWGSQEGPGLGGWPESESPSLEGIWRGPTQEHRERWGQAEAWEQPPSNGRQGGSPRGQGSLQELSRPHQPTTPPASSWAGPAECLCARQPEATTAIGWRAEGASPHQYSPEKSPDLDWRDLLGLLRAPEDGAWTRLPSLDWEGLLELLQARLPQKDPARASGPELGSPGTEDTLKTEPPTQPEGWAKVTQANGHSPGQQSESPAQLPSPACTSTQWPTTKVTSGPETSTLAALEQTDHLESHSPPDLAPEEPEASEPSRGEDSLADRKQADSSPEAIQTQAGSAEALRRETLGEVVSSVTNGVGTWLGMVLESEAQGTASDLLAHCLSLSKTFSPEASGGVRAEADSRWQAAGSVSPETVATLFSCPLSPVLPPEKPEVKGHLSLALPLIRVVHSRMPSNPFVQTRKQPMFLGFRLHFQRLANSSQRTGGSVPFLSLEPAVWLRASALLGGGRWEPRAFVVPEWSGEAVTRDTPSCQGPTANTGPCSTGSQEASRGQGWEPTQGPTGDFMADARGPARAVQSIPAVSGGPQVAKGRLAPEGLEGRGWIDKGSGEEAGPSQEKMGAEREEWGNLMEGEVATKLCQALERGLFCLRCRAQILKAF</sequence>
<feature type="compositionally biased region" description="Basic and acidic residues" evidence="1">
    <location>
        <begin position="900"/>
        <end position="922"/>
    </location>
</feature>
<feature type="compositionally biased region" description="Polar residues" evidence="1">
    <location>
        <begin position="578"/>
        <end position="602"/>
    </location>
</feature>
<protein>
    <recommendedName>
        <fullName evidence="4">TRIO and F-actin-binding protein</fullName>
    </recommendedName>
</protein>
<feature type="region of interest" description="Disordered" evidence="1">
    <location>
        <begin position="1200"/>
        <end position="1332"/>
    </location>
</feature>
<feature type="compositionally biased region" description="Polar residues" evidence="1">
    <location>
        <begin position="236"/>
        <end position="255"/>
    </location>
</feature>
<dbReference type="Proteomes" id="UP001488838">
    <property type="component" value="Unassembled WGS sequence"/>
</dbReference>
<feature type="compositionally biased region" description="Basic and acidic residues" evidence="1">
    <location>
        <begin position="863"/>
        <end position="873"/>
    </location>
</feature>
<feature type="compositionally biased region" description="Polar residues" evidence="1">
    <location>
        <begin position="1318"/>
        <end position="1329"/>
    </location>
</feature>
<dbReference type="EMBL" id="JBBHLL010000389">
    <property type="protein sequence ID" value="KAK7804261.1"/>
    <property type="molecule type" value="Genomic_DNA"/>
</dbReference>
<evidence type="ECO:0000256" key="1">
    <source>
        <dbReference type="SAM" id="MobiDB-lite"/>
    </source>
</evidence>
<feature type="compositionally biased region" description="Basic and acidic residues" evidence="1">
    <location>
        <begin position="1589"/>
        <end position="1600"/>
    </location>
</feature>
<feature type="compositionally biased region" description="Polar residues" evidence="1">
    <location>
        <begin position="288"/>
        <end position="302"/>
    </location>
</feature>
<feature type="compositionally biased region" description="Basic and acidic residues" evidence="1">
    <location>
        <begin position="1005"/>
        <end position="1016"/>
    </location>
</feature>
<feature type="compositionally biased region" description="Polar residues" evidence="1">
    <location>
        <begin position="1236"/>
        <end position="1277"/>
    </location>
</feature>
<proteinExistence type="predicted"/>
<name>A0AAW0HQ84_MYOGA</name>
<evidence type="ECO:0000313" key="2">
    <source>
        <dbReference type="EMBL" id="KAK7804261.1"/>
    </source>
</evidence>
<feature type="compositionally biased region" description="Polar residues" evidence="1">
    <location>
        <begin position="529"/>
        <end position="568"/>
    </location>
</feature>
<feature type="compositionally biased region" description="Basic and acidic residues" evidence="1">
    <location>
        <begin position="460"/>
        <end position="473"/>
    </location>
</feature>
<dbReference type="InterPro" id="IPR052223">
    <property type="entry name" value="Actin_Cytoskeleton_Reg"/>
</dbReference>
<feature type="compositionally biased region" description="Basic and acidic residues" evidence="1">
    <location>
        <begin position="1303"/>
        <end position="1317"/>
    </location>
</feature>
<feature type="compositionally biased region" description="Polar residues" evidence="1">
    <location>
        <begin position="1519"/>
        <end position="1541"/>
    </location>
</feature>
<feature type="compositionally biased region" description="Low complexity" evidence="1">
    <location>
        <begin position="829"/>
        <end position="845"/>
    </location>
</feature>
<dbReference type="GO" id="GO:0051015">
    <property type="term" value="F:actin filament binding"/>
    <property type="evidence" value="ECO:0007669"/>
    <property type="project" value="TreeGrafter"/>
</dbReference>
<feature type="region of interest" description="Disordered" evidence="1">
    <location>
        <begin position="1143"/>
        <end position="1163"/>
    </location>
</feature>
<comment type="caution">
    <text evidence="2">The sequence shown here is derived from an EMBL/GenBank/DDBJ whole genome shotgun (WGS) entry which is preliminary data.</text>
</comment>
<keyword evidence="3" id="KW-1185">Reference proteome</keyword>
<feature type="compositionally biased region" description="Polar residues" evidence="1">
    <location>
        <begin position="310"/>
        <end position="337"/>
    </location>
</feature>
<feature type="compositionally biased region" description="Low complexity" evidence="1">
    <location>
        <begin position="936"/>
        <end position="951"/>
    </location>
</feature>
<feature type="compositionally biased region" description="Low complexity" evidence="1">
    <location>
        <begin position="90"/>
        <end position="99"/>
    </location>
</feature>
<feature type="compositionally biased region" description="Basic and acidic residues" evidence="1">
    <location>
        <begin position="218"/>
        <end position="232"/>
    </location>
</feature>
<dbReference type="PANTHER" id="PTHR17271">
    <property type="entry name" value="PLECKSTRIN HOMOLOGY PH DOMAIN-CONTAINING PROTEIN"/>
    <property type="match status" value="1"/>
</dbReference>
<evidence type="ECO:0008006" key="4">
    <source>
        <dbReference type="Google" id="ProtNLM"/>
    </source>
</evidence>
<dbReference type="GO" id="GO:0015629">
    <property type="term" value="C:actin cytoskeleton"/>
    <property type="evidence" value="ECO:0007669"/>
    <property type="project" value="TreeGrafter"/>
</dbReference>
<feature type="compositionally biased region" description="Polar residues" evidence="1">
    <location>
        <begin position="267"/>
        <end position="278"/>
    </location>
</feature>
<feature type="compositionally biased region" description="Basic and acidic residues" evidence="1">
    <location>
        <begin position="966"/>
        <end position="991"/>
    </location>
</feature>
<feature type="compositionally biased region" description="Polar residues" evidence="1">
    <location>
        <begin position="346"/>
        <end position="361"/>
    </location>
</feature>
<feature type="compositionally biased region" description="Polar residues" evidence="1">
    <location>
        <begin position="500"/>
        <end position="514"/>
    </location>
</feature>
<feature type="region of interest" description="Disordered" evidence="1">
    <location>
        <begin position="488"/>
        <end position="621"/>
    </location>
</feature>
<feature type="compositionally biased region" description="Basic and acidic residues" evidence="1">
    <location>
        <begin position="193"/>
        <end position="205"/>
    </location>
</feature>
<feature type="compositionally biased region" description="Polar residues" evidence="1">
    <location>
        <begin position="1029"/>
        <end position="1042"/>
    </location>
</feature>
<feature type="compositionally biased region" description="Polar residues" evidence="1">
    <location>
        <begin position="747"/>
        <end position="756"/>
    </location>
</feature>
<accession>A0AAW0HQ84</accession>
<feature type="compositionally biased region" description="Low complexity" evidence="1">
    <location>
        <begin position="852"/>
        <end position="862"/>
    </location>
</feature>
<dbReference type="GO" id="GO:1900026">
    <property type="term" value="P:positive regulation of substrate adhesion-dependent cell spreading"/>
    <property type="evidence" value="ECO:0007669"/>
    <property type="project" value="TreeGrafter"/>
</dbReference>
<evidence type="ECO:0000313" key="3">
    <source>
        <dbReference type="Proteomes" id="UP001488838"/>
    </source>
</evidence>